<protein>
    <submittedName>
        <fullName evidence="3">Esterase TesA</fullName>
        <ecNumber evidence="3">3.1.1.1</ecNumber>
    </submittedName>
</protein>
<feature type="compositionally biased region" description="Polar residues" evidence="1">
    <location>
        <begin position="25"/>
        <end position="38"/>
    </location>
</feature>
<proteinExistence type="predicted"/>
<dbReference type="STRING" id="1279009.ADICEAN_04011"/>
<comment type="caution">
    <text evidence="3">The sequence shown here is derived from an EMBL/GenBank/DDBJ whole genome shotgun (WGS) entry which is preliminary data.</text>
</comment>
<dbReference type="InterPro" id="IPR036514">
    <property type="entry name" value="SGNH_hydro_sf"/>
</dbReference>
<gene>
    <name evidence="3" type="primary">tesA</name>
    <name evidence="3" type="ORF">ADICEAN_04011</name>
</gene>
<evidence type="ECO:0000259" key="2">
    <source>
        <dbReference type="Pfam" id="PF13472"/>
    </source>
</evidence>
<dbReference type="Pfam" id="PF13472">
    <property type="entry name" value="Lipase_GDSL_2"/>
    <property type="match status" value="1"/>
</dbReference>
<name>M7MWS1_9BACT</name>
<dbReference type="GO" id="GO:0004622">
    <property type="term" value="F:phosphatidylcholine lysophospholipase activity"/>
    <property type="evidence" value="ECO:0007669"/>
    <property type="project" value="TreeGrafter"/>
</dbReference>
<organism evidence="3 4">
    <name type="scientific">Cesiribacter andamanensis AMV16</name>
    <dbReference type="NCBI Taxonomy" id="1279009"/>
    <lineage>
        <taxon>Bacteria</taxon>
        <taxon>Pseudomonadati</taxon>
        <taxon>Bacteroidota</taxon>
        <taxon>Cytophagia</taxon>
        <taxon>Cytophagales</taxon>
        <taxon>Cesiribacteraceae</taxon>
        <taxon>Cesiribacter</taxon>
    </lineage>
</organism>
<dbReference type="InterPro" id="IPR013830">
    <property type="entry name" value="SGNH_hydro"/>
</dbReference>
<keyword evidence="4" id="KW-1185">Reference proteome</keyword>
<dbReference type="RefSeq" id="WP_009197386.1">
    <property type="nucleotide sequence ID" value="NZ_AODQ01000175.1"/>
</dbReference>
<dbReference type="CDD" id="cd01822">
    <property type="entry name" value="Lysophospholipase_L1_like"/>
    <property type="match status" value="1"/>
</dbReference>
<dbReference type="PANTHER" id="PTHR30383:SF24">
    <property type="entry name" value="THIOESTERASE 1_PROTEASE 1_LYSOPHOSPHOLIPASE L1"/>
    <property type="match status" value="1"/>
</dbReference>
<dbReference type="PATRIC" id="fig|1279009.4.peg.4045"/>
<dbReference type="PANTHER" id="PTHR30383">
    <property type="entry name" value="THIOESTERASE 1/PROTEASE 1/LYSOPHOSPHOLIPASE L1"/>
    <property type="match status" value="1"/>
</dbReference>
<dbReference type="GO" id="GO:0106435">
    <property type="term" value="F:carboxylesterase activity"/>
    <property type="evidence" value="ECO:0007669"/>
    <property type="project" value="UniProtKB-EC"/>
</dbReference>
<evidence type="ECO:0000313" key="3">
    <source>
        <dbReference type="EMBL" id="EMR00863.1"/>
    </source>
</evidence>
<dbReference type="SUPFAM" id="SSF52266">
    <property type="entry name" value="SGNH hydrolase"/>
    <property type="match status" value="1"/>
</dbReference>
<dbReference type="EMBL" id="AODQ01000175">
    <property type="protein sequence ID" value="EMR00863.1"/>
    <property type="molecule type" value="Genomic_DNA"/>
</dbReference>
<sequence length="241" mass="26620">MKIRFSYLLPLFCAAFFWGCNPGSEQNGSTTRPDTTDGQPAAEASPPQEVEQERYIVFFGNSLTAGYGLDASESFPTLIQHRLDSLGYAYKVVNAGLSGETTAGGNKRLDWVLERQPVDIFVLELGANDGLRGLNLDQTQQNLEEMIDKVRAVYPQAEIILAGMMVPPNLGQPYSSRFNEIFPAVAKKKAVTLLPFLLQDVAGEPSLNLPDRIHPNAEGQKLVARNVWQVLEQIIVEQQRG</sequence>
<keyword evidence="3" id="KW-0378">Hydrolase</keyword>
<dbReference type="AlphaFoldDB" id="M7MWS1"/>
<feature type="domain" description="SGNH hydrolase-type esterase" evidence="2">
    <location>
        <begin position="58"/>
        <end position="222"/>
    </location>
</feature>
<evidence type="ECO:0000256" key="1">
    <source>
        <dbReference type="SAM" id="MobiDB-lite"/>
    </source>
</evidence>
<dbReference type="eggNOG" id="COG2755">
    <property type="taxonomic scope" value="Bacteria"/>
</dbReference>
<reference evidence="3 4" key="1">
    <citation type="journal article" date="2013" name="Genome Announc.">
        <title>Draft Genome Sequence of Cesiribacter andamanensis Strain AMV16T, Isolated from a Soil Sample from a Mud Volcano in the Andaman Islands, India.</title>
        <authorList>
            <person name="Shivaji S."/>
            <person name="Ara S."/>
            <person name="Begum Z."/>
            <person name="Srinivas T.N."/>
            <person name="Singh A."/>
            <person name="Kumar Pinnaka A."/>
        </authorList>
    </citation>
    <scope>NUCLEOTIDE SEQUENCE [LARGE SCALE GENOMIC DNA]</scope>
    <source>
        <strain evidence="3 4">AMV16</strain>
    </source>
</reference>
<dbReference type="OrthoDB" id="9786188at2"/>
<dbReference type="Proteomes" id="UP000011910">
    <property type="component" value="Unassembled WGS sequence"/>
</dbReference>
<accession>M7MWS1</accession>
<dbReference type="Gene3D" id="3.40.50.1110">
    <property type="entry name" value="SGNH hydrolase"/>
    <property type="match status" value="1"/>
</dbReference>
<evidence type="ECO:0000313" key="4">
    <source>
        <dbReference type="Proteomes" id="UP000011910"/>
    </source>
</evidence>
<dbReference type="InterPro" id="IPR051532">
    <property type="entry name" value="Ester_Hydrolysis_Enzymes"/>
</dbReference>
<dbReference type="EC" id="3.1.1.1" evidence="3"/>
<feature type="region of interest" description="Disordered" evidence="1">
    <location>
        <begin position="25"/>
        <end position="49"/>
    </location>
</feature>